<sequence length="232" mass="25521">MTAVCVGRPDSLEEDVGLFSSDVLQPRAVPNPKTPNQILDAIAEGAVKEIIKMGWGESKRARTGFSEIPFKVNNNSNSLEKFEISKAKIRGLASLTRSRSASFNDDQTQLKGTLMVENVCITANYCIIFAGVEEAPSQTFNGEVTECVEKLFADLEVGLLELVPQNIQNYIVRSGHDSLDKMTNLDGNKMAKVHIAGVRKSLRQELERTMNSNMKVMINRAINAMKKAATEA</sequence>
<dbReference type="AlphaFoldDB" id="A0A8J5MSE3"/>
<proteinExistence type="predicted"/>
<name>A0A8J5MSE3_HOMAM</name>
<comment type="caution">
    <text evidence="1">The sequence shown here is derived from an EMBL/GenBank/DDBJ whole genome shotgun (WGS) entry which is preliminary data.</text>
</comment>
<protein>
    <submittedName>
        <fullName evidence="1">Uncharacterized protein</fullName>
    </submittedName>
</protein>
<keyword evidence="2" id="KW-1185">Reference proteome</keyword>
<gene>
    <name evidence="1" type="ORF">Hamer_G014183</name>
</gene>
<organism evidence="1 2">
    <name type="scientific">Homarus americanus</name>
    <name type="common">American lobster</name>
    <dbReference type="NCBI Taxonomy" id="6706"/>
    <lineage>
        <taxon>Eukaryota</taxon>
        <taxon>Metazoa</taxon>
        <taxon>Ecdysozoa</taxon>
        <taxon>Arthropoda</taxon>
        <taxon>Crustacea</taxon>
        <taxon>Multicrustacea</taxon>
        <taxon>Malacostraca</taxon>
        <taxon>Eumalacostraca</taxon>
        <taxon>Eucarida</taxon>
        <taxon>Decapoda</taxon>
        <taxon>Pleocyemata</taxon>
        <taxon>Astacidea</taxon>
        <taxon>Nephropoidea</taxon>
        <taxon>Nephropidae</taxon>
        <taxon>Homarus</taxon>
    </lineage>
</organism>
<reference evidence="1" key="1">
    <citation type="journal article" date="2021" name="Sci. Adv.">
        <title>The American lobster genome reveals insights on longevity, neural, and immune adaptations.</title>
        <authorList>
            <person name="Polinski J.M."/>
            <person name="Zimin A.V."/>
            <person name="Clark K.F."/>
            <person name="Kohn A.B."/>
            <person name="Sadowski N."/>
            <person name="Timp W."/>
            <person name="Ptitsyn A."/>
            <person name="Khanna P."/>
            <person name="Romanova D.Y."/>
            <person name="Williams P."/>
            <person name="Greenwood S.J."/>
            <person name="Moroz L.L."/>
            <person name="Walt D.R."/>
            <person name="Bodnar A.G."/>
        </authorList>
    </citation>
    <scope>NUCLEOTIDE SEQUENCE</scope>
    <source>
        <strain evidence="1">GMGI-L3</strain>
    </source>
</reference>
<evidence type="ECO:0000313" key="1">
    <source>
        <dbReference type="EMBL" id="KAG7161616.1"/>
    </source>
</evidence>
<dbReference type="Proteomes" id="UP000747542">
    <property type="component" value="Unassembled WGS sequence"/>
</dbReference>
<accession>A0A8J5MSE3</accession>
<evidence type="ECO:0000313" key="2">
    <source>
        <dbReference type="Proteomes" id="UP000747542"/>
    </source>
</evidence>
<dbReference type="EMBL" id="JAHLQT010028947">
    <property type="protein sequence ID" value="KAG7161616.1"/>
    <property type="molecule type" value="Genomic_DNA"/>
</dbReference>